<dbReference type="Pfam" id="PF02945">
    <property type="entry name" value="Endonuclease_7"/>
    <property type="match status" value="1"/>
</dbReference>
<protein>
    <recommendedName>
        <fullName evidence="3">Recombination endonuclease VII</fullName>
    </recommendedName>
</protein>
<dbReference type="EMBL" id="MZ648215">
    <property type="protein sequence ID" value="UCR92087.1"/>
    <property type="molecule type" value="Genomic_DNA"/>
</dbReference>
<sequence>MTKIMERRAAYYKQVYKVDLQTLIGILKEQGGYEICGKSISFEGAKVTARVDHCHSTGAIRGIICNRCNQALGMFGDNVEGIYKLLAYLGK</sequence>
<dbReference type="InterPro" id="IPR004211">
    <property type="entry name" value="Endonuclease_7"/>
</dbReference>
<evidence type="ECO:0000313" key="1">
    <source>
        <dbReference type="EMBL" id="UCR92087.1"/>
    </source>
</evidence>
<dbReference type="InterPro" id="IPR038563">
    <property type="entry name" value="Endonuclease_7_sf"/>
</dbReference>
<evidence type="ECO:0000313" key="2">
    <source>
        <dbReference type="Proteomes" id="UP000827614"/>
    </source>
</evidence>
<name>A0AAE9C1I4_9CAUD</name>
<proteinExistence type="predicted"/>
<reference evidence="1 2" key="1">
    <citation type="submission" date="2021-07" db="EMBL/GenBank/DDBJ databases">
        <authorList>
            <person name="Chang J."/>
            <person name="Qu Y."/>
            <person name="Liang Y."/>
        </authorList>
    </citation>
    <scope>NUCLEOTIDE SEQUENCE [LARGE SCALE GENOMIC DNA]</scope>
</reference>
<dbReference type="Proteomes" id="UP000827614">
    <property type="component" value="Segment"/>
</dbReference>
<dbReference type="InterPro" id="IPR044925">
    <property type="entry name" value="His-Me_finger_sf"/>
</dbReference>
<dbReference type="Gene3D" id="3.40.1800.10">
    <property type="entry name" value="His-Me finger endonucleases"/>
    <property type="match status" value="1"/>
</dbReference>
<dbReference type="SUPFAM" id="SSF54060">
    <property type="entry name" value="His-Me finger endonucleases"/>
    <property type="match status" value="1"/>
</dbReference>
<keyword evidence="2" id="KW-1185">Reference proteome</keyword>
<organism evidence="1 2">
    <name type="scientific">Escherichia phage vB_EcoP_IMEP24</name>
    <dbReference type="NCBI Taxonomy" id="2866662"/>
    <lineage>
        <taxon>Viruses</taxon>
        <taxon>Duplodnaviria</taxon>
        <taxon>Heunggongvirae</taxon>
        <taxon>Uroviricota</taxon>
        <taxon>Caudoviricetes</taxon>
        <taxon>Autographivirales</taxon>
        <taxon>Autotranscriptaviridae</taxon>
        <taxon>Studiervirinae</taxon>
        <taxon>Kayfunavirus</taxon>
        <taxon>Kayfunavirus IMEP24</taxon>
    </lineage>
</organism>
<evidence type="ECO:0008006" key="3">
    <source>
        <dbReference type="Google" id="ProtNLM"/>
    </source>
</evidence>
<accession>A0AAE9C1I4</accession>